<evidence type="ECO:0008006" key="10">
    <source>
        <dbReference type="Google" id="ProtNLM"/>
    </source>
</evidence>
<evidence type="ECO:0000256" key="4">
    <source>
        <dbReference type="RuleBase" id="RU003791"/>
    </source>
</evidence>
<keyword evidence="3 4" id="KW-0648">Protein biosynthesis</keyword>
<reference evidence="8 9" key="1">
    <citation type="submission" date="2022-12" db="EMBL/GenBank/DDBJ databases">
        <title>Chromosome-level genome assembly of true bugs.</title>
        <authorList>
            <person name="Ma L."/>
            <person name="Li H."/>
        </authorList>
    </citation>
    <scope>NUCLEOTIDE SEQUENCE [LARGE SCALE GENOMIC DNA]</scope>
    <source>
        <strain evidence="8">Lab_2022b</strain>
    </source>
</reference>
<evidence type="ECO:0000256" key="3">
    <source>
        <dbReference type="ARBA" id="ARBA00022917"/>
    </source>
</evidence>
<evidence type="ECO:0000256" key="2">
    <source>
        <dbReference type="ARBA" id="ARBA00022768"/>
    </source>
</evidence>
<dbReference type="FunFam" id="3.30.70.60:FF:000001">
    <property type="entry name" value="Elongation factor 1-beta 1 like"/>
    <property type="match status" value="1"/>
</dbReference>
<dbReference type="InterPro" id="IPR014717">
    <property type="entry name" value="Transl_elong_EF1B/ribsomal_bS6"/>
</dbReference>
<sequence>MISPSPLAQEKIWVDKAVYDLAEKRFYERLAKQQVCSSSSLNKERINEESKTSQKQCFIGFEKDGAGKFKSPEKVWVSKPMYDLAEKEYYEKIEKGVSQNGNTWNSLAGEVAKARQHIKNSLQCIDDIASITSSNVVIEVNNRINSLEKENSEMKQKVKELTDLLAKFEQRLASIEKGSPNAASSKPLTANVSSQSAKPQTTSASSQSSKPTTATVSSQSSKPATANVSSQSTKPVCDDDEDDGVDLFASDSEEEDNEAAKIKEQRLAEYAAKKSKKPAVIAKSSIVLDVKPWDDTTDMKVMEKEVRKITTDGLLWGASKLVPLAYGIHKLQISCVVEDDKVSVDWLQETIEAIEDYVQSVDIAAFNKI</sequence>
<dbReference type="Pfam" id="PF10587">
    <property type="entry name" value="EF-1_beta_acid"/>
    <property type="match status" value="1"/>
</dbReference>
<evidence type="ECO:0000256" key="1">
    <source>
        <dbReference type="ARBA" id="ARBA00007411"/>
    </source>
</evidence>
<keyword evidence="9" id="KW-1185">Reference proteome</keyword>
<proteinExistence type="inferred from homology"/>
<dbReference type="Proteomes" id="UP001461498">
    <property type="component" value="Unassembled WGS sequence"/>
</dbReference>
<dbReference type="PANTHER" id="PTHR11595">
    <property type="entry name" value="EF-HAND AND COILED-COIL DOMAIN-CONTAINING FAMILY MEMBER"/>
    <property type="match status" value="1"/>
</dbReference>
<dbReference type="PROSITE" id="PS00825">
    <property type="entry name" value="EF1BD_2"/>
    <property type="match status" value="1"/>
</dbReference>
<dbReference type="SMART" id="SM01182">
    <property type="entry name" value="EF-1_beta_acid"/>
    <property type="match status" value="1"/>
</dbReference>
<organism evidence="8 9">
    <name type="scientific">Rhynocoris fuscipes</name>
    <dbReference type="NCBI Taxonomy" id="488301"/>
    <lineage>
        <taxon>Eukaryota</taxon>
        <taxon>Metazoa</taxon>
        <taxon>Ecdysozoa</taxon>
        <taxon>Arthropoda</taxon>
        <taxon>Hexapoda</taxon>
        <taxon>Insecta</taxon>
        <taxon>Pterygota</taxon>
        <taxon>Neoptera</taxon>
        <taxon>Paraneoptera</taxon>
        <taxon>Hemiptera</taxon>
        <taxon>Heteroptera</taxon>
        <taxon>Panheteroptera</taxon>
        <taxon>Cimicomorpha</taxon>
        <taxon>Reduviidae</taxon>
        <taxon>Harpactorinae</taxon>
        <taxon>Harpactorini</taxon>
        <taxon>Rhynocoris</taxon>
    </lineage>
</organism>
<evidence type="ECO:0000313" key="9">
    <source>
        <dbReference type="Proteomes" id="UP001461498"/>
    </source>
</evidence>
<dbReference type="SMART" id="SM00888">
    <property type="entry name" value="EF1_GNE"/>
    <property type="match status" value="1"/>
</dbReference>
<dbReference type="Pfam" id="PF00736">
    <property type="entry name" value="EF1_GNE"/>
    <property type="match status" value="1"/>
</dbReference>
<dbReference type="Gene3D" id="3.30.70.60">
    <property type="match status" value="1"/>
</dbReference>
<feature type="compositionally biased region" description="Polar residues" evidence="5">
    <location>
        <begin position="181"/>
        <end position="234"/>
    </location>
</feature>
<dbReference type="InterPro" id="IPR036219">
    <property type="entry name" value="eEF-1beta-like_sf"/>
</dbReference>
<dbReference type="InterPro" id="IPR049720">
    <property type="entry name" value="EF1B_bsu/dsu"/>
</dbReference>
<evidence type="ECO:0000259" key="6">
    <source>
        <dbReference type="SMART" id="SM00888"/>
    </source>
</evidence>
<dbReference type="EMBL" id="JAPXFL010000006">
    <property type="protein sequence ID" value="KAK9505204.1"/>
    <property type="molecule type" value="Genomic_DNA"/>
</dbReference>
<feature type="domain" description="Elongation factor 1 beta central acidic region eukaryote" evidence="7">
    <location>
        <begin position="247"/>
        <end position="274"/>
    </location>
</feature>
<dbReference type="AlphaFoldDB" id="A0AAW1D2G6"/>
<comment type="similarity">
    <text evidence="1 4">Belongs to the EF-1-beta/EF-1-delta family.</text>
</comment>
<dbReference type="InterPro" id="IPR018940">
    <property type="entry name" value="EF-1_beta_acid_region_euk"/>
</dbReference>
<dbReference type="GO" id="GO:0005853">
    <property type="term" value="C:eukaryotic translation elongation factor 1 complex"/>
    <property type="evidence" value="ECO:0007669"/>
    <property type="project" value="InterPro"/>
</dbReference>
<comment type="caution">
    <text evidence="8">The sequence shown here is derived from an EMBL/GenBank/DDBJ whole genome shotgun (WGS) entry which is preliminary data.</text>
</comment>
<protein>
    <recommendedName>
        <fullName evidence="10">Elongation factor 1-delta</fullName>
    </recommendedName>
</protein>
<feature type="region of interest" description="Disordered" evidence="5">
    <location>
        <begin position="177"/>
        <end position="259"/>
    </location>
</feature>
<dbReference type="CDD" id="cd00292">
    <property type="entry name" value="EF1B"/>
    <property type="match status" value="1"/>
</dbReference>
<gene>
    <name evidence="8" type="ORF">O3M35_009306</name>
</gene>
<name>A0AAW1D2G6_9HEMI</name>
<dbReference type="InterPro" id="IPR001326">
    <property type="entry name" value="Transl_elong_EF1B_B/D_CS"/>
</dbReference>
<accession>A0AAW1D2G6</accession>
<keyword evidence="2 4" id="KW-0251">Elongation factor</keyword>
<dbReference type="GO" id="GO:0005085">
    <property type="term" value="F:guanyl-nucleotide exchange factor activity"/>
    <property type="evidence" value="ECO:0007669"/>
    <property type="project" value="TreeGrafter"/>
</dbReference>
<dbReference type="PANTHER" id="PTHR11595:SF26">
    <property type="entry name" value="ELONGATION FACTOR 1-DELTA"/>
    <property type="match status" value="1"/>
</dbReference>
<dbReference type="GO" id="GO:0005829">
    <property type="term" value="C:cytosol"/>
    <property type="evidence" value="ECO:0007669"/>
    <property type="project" value="TreeGrafter"/>
</dbReference>
<dbReference type="SUPFAM" id="SSF54984">
    <property type="entry name" value="eEF-1beta-like"/>
    <property type="match status" value="1"/>
</dbReference>
<feature type="compositionally biased region" description="Acidic residues" evidence="5">
    <location>
        <begin position="238"/>
        <end position="257"/>
    </location>
</feature>
<feature type="domain" description="Translation elongation factor EF1B beta/delta subunit guanine nucleotide exchange" evidence="6">
    <location>
        <begin position="283"/>
        <end position="369"/>
    </location>
</feature>
<dbReference type="GO" id="GO:0003746">
    <property type="term" value="F:translation elongation factor activity"/>
    <property type="evidence" value="ECO:0007669"/>
    <property type="project" value="UniProtKB-KW"/>
</dbReference>
<evidence type="ECO:0000313" key="8">
    <source>
        <dbReference type="EMBL" id="KAK9505204.1"/>
    </source>
</evidence>
<evidence type="ECO:0000259" key="7">
    <source>
        <dbReference type="SMART" id="SM01182"/>
    </source>
</evidence>
<dbReference type="InterPro" id="IPR014038">
    <property type="entry name" value="EF1B_bsu/dsu_GNE"/>
</dbReference>
<evidence type="ECO:0000256" key="5">
    <source>
        <dbReference type="SAM" id="MobiDB-lite"/>
    </source>
</evidence>